<evidence type="ECO:0000313" key="2">
    <source>
        <dbReference type="EMBL" id="GAA0238122.1"/>
    </source>
</evidence>
<name>A0ABP3DPZ0_9ACTN</name>
<feature type="transmembrane region" description="Helical" evidence="1">
    <location>
        <begin position="128"/>
        <end position="150"/>
    </location>
</feature>
<feature type="transmembrane region" description="Helical" evidence="1">
    <location>
        <begin position="202"/>
        <end position="224"/>
    </location>
</feature>
<accession>A0ABP3DPZ0</accession>
<feature type="transmembrane region" description="Helical" evidence="1">
    <location>
        <begin position="18"/>
        <end position="38"/>
    </location>
</feature>
<evidence type="ECO:0008006" key="4">
    <source>
        <dbReference type="Google" id="ProtNLM"/>
    </source>
</evidence>
<proteinExistence type="predicted"/>
<reference evidence="3" key="1">
    <citation type="journal article" date="2019" name="Int. J. Syst. Evol. Microbiol.">
        <title>The Global Catalogue of Microorganisms (GCM) 10K type strain sequencing project: providing services to taxonomists for standard genome sequencing and annotation.</title>
        <authorList>
            <consortium name="The Broad Institute Genomics Platform"/>
            <consortium name="The Broad Institute Genome Sequencing Center for Infectious Disease"/>
            <person name="Wu L."/>
            <person name="Ma J."/>
        </authorList>
    </citation>
    <scope>NUCLEOTIDE SEQUENCE [LARGE SCALE GENOMIC DNA]</scope>
    <source>
        <strain evidence="3">JCM 10425</strain>
    </source>
</reference>
<keyword evidence="1" id="KW-1133">Transmembrane helix</keyword>
<protein>
    <recommendedName>
        <fullName evidence="4">ABC transporter permease</fullName>
    </recommendedName>
</protein>
<evidence type="ECO:0000256" key="1">
    <source>
        <dbReference type="SAM" id="Phobius"/>
    </source>
</evidence>
<keyword evidence="3" id="KW-1185">Reference proteome</keyword>
<comment type="caution">
    <text evidence="2">The sequence shown here is derived from an EMBL/GenBank/DDBJ whole genome shotgun (WGS) entry which is preliminary data.</text>
</comment>
<gene>
    <name evidence="2" type="ORF">GCM10009539_24240</name>
</gene>
<keyword evidence="1" id="KW-0472">Membrane</keyword>
<feature type="transmembrane region" description="Helical" evidence="1">
    <location>
        <begin position="157"/>
        <end position="174"/>
    </location>
</feature>
<keyword evidence="1" id="KW-0812">Transmembrane</keyword>
<evidence type="ECO:0000313" key="3">
    <source>
        <dbReference type="Proteomes" id="UP001500967"/>
    </source>
</evidence>
<dbReference type="Proteomes" id="UP001500967">
    <property type="component" value="Unassembled WGS sequence"/>
</dbReference>
<sequence length="230" mass="24315">MNVFVVELRKAVDTRAGVALLVTIGVLVAAVAGLQLGFASDRSWGSVVANAQQPVSVLTPLLGLLLMTGEFSQRTALTTFVLVPVRSRVVVAKFLAASVLSVLVTVAGFGITFVLLLGSSGEFSGSVVLQLAFVNWLTTMFGTSFGLLLWRSAPAIVVYYVVPFVWTFVGRIVPGLEPVSPWLDIGQSRTPLAGPGVEAVEWAQLGTSSLLWIALPAAVGFLRLTRADLS</sequence>
<organism evidence="2 3">
    <name type="scientific">Cryptosporangium japonicum</name>
    <dbReference type="NCBI Taxonomy" id="80872"/>
    <lineage>
        <taxon>Bacteria</taxon>
        <taxon>Bacillati</taxon>
        <taxon>Actinomycetota</taxon>
        <taxon>Actinomycetes</taxon>
        <taxon>Cryptosporangiales</taxon>
        <taxon>Cryptosporangiaceae</taxon>
        <taxon>Cryptosporangium</taxon>
    </lineage>
</organism>
<feature type="transmembrane region" description="Helical" evidence="1">
    <location>
        <begin position="94"/>
        <end position="116"/>
    </location>
</feature>
<dbReference type="EMBL" id="BAAAGX010000009">
    <property type="protein sequence ID" value="GAA0238122.1"/>
    <property type="molecule type" value="Genomic_DNA"/>
</dbReference>